<evidence type="ECO:0000256" key="3">
    <source>
        <dbReference type="ARBA" id="ARBA00022917"/>
    </source>
</evidence>
<dbReference type="PANTHER" id="PTHR43804:SF7">
    <property type="entry name" value="LD18447P"/>
    <property type="match status" value="1"/>
</dbReference>
<dbReference type="InterPro" id="IPR000352">
    <property type="entry name" value="Pep_chain_release_fac_I"/>
</dbReference>
<gene>
    <name evidence="5" type="ORF">ABNO50_00790</name>
</gene>
<dbReference type="EMBL" id="CP157894">
    <property type="protein sequence ID" value="XBT18347.1"/>
    <property type="molecule type" value="Genomic_DNA"/>
</dbReference>
<dbReference type="AlphaFoldDB" id="A0AAU7QRC8"/>
<dbReference type="GO" id="GO:0005737">
    <property type="term" value="C:cytoplasm"/>
    <property type="evidence" value="ECO:0007669"/>
    <property type="project" value="UniProtKB-ARBA"/>
</dbReference>
<evidence type="ECO:0000259" key="4">
    <source>
        <dbReference type="PROSITE" id="PS00745"/>
    </source>
</evidence>
<sequence length="332" mass="39889">MNIFNINKIKKKIILYLKKKKYKKYNIYNKILLYYNNIIKYKKYIKKNLILFNKKYKDKELYFLIKEENILFKKKYKYYKKKIKKLLTPTKKKIIYKNIILEIKCGTGGNESNIFVKDLYNMYINFFKNNKIKYKILSINKNFTGGYKEIIININNNKIYKILKKESGIHRVQRIPITENKNKIHTSACSVVVLPDIIKNSVKIKNKDIKRYTFRSKGAGGQNVNKIESAVRLIHIPTNISSSCQIERSQHKNYKKAYKILKYKLYKKYILNQENNFKKKKKKIISTGDRSIKIRTYNYPNNKIIDHRIKKTFYNLNNIMNGKLNIILNYFS</sequence>
<evidence type="ECO:0000256" key="2">
    <source>
        <dbReference type="ARBA" id="ARBA00022481"/>
    </source>
</evidence>
<name>A0AAU7QRC8_9FLAO</name>
<dbReference type="GO" id="GO:0003747">
    <property type="term" value="F:translation release factor activity"/>
    <property type="evidence" value="ECO:0007669"/>
    <property type="project" value="InterPro"/>
</dbReference>
<accession>A0AAU7QRC8</accession>
<dbReference type="Gene3D" id="3.30.160.20">
    <property type="match status" value="1"/>
</dbReference>
<dbReference type="SMART" id="SM00937">
    <property type="entry name" value="PCRF"/>
    <property type="match status" value="1"/>
</dbReference>
<dbReference type="InterPro" id="IPR005139">
    <property type="entry name" value="PCRF"/>
</dbReference>
<protein>
    <submittedName>
        <fullName evidence="5">PCRF domain-containing protein</fullName>
    </submittedName>
</protein>
<proteinExistence type="inferred from homology"/>
<feature type="domain" description="Prokaryotic-type class I peptide chain release factors" evidence="4">
    <location>
        <begin position="215"/>
        <end position="231"/>
    </location>
</feature>
<comment type="similarity">
    <text evidence="1">Belongs to the prokaryotic/mitochondrial release factor family.</text>
</comment>
<evidence type="ECO:0000313" key="5">
    <source>
        <dbReference type="EMBL" id="XBT18347.1"/>
    </source>
</evidence>
<evidence type="ECO:0000256" key="1">
    <source>
        <dbReference type="ARBA" id="ARBA00010835"/>
    </source>
</evidence>
<dbReference type="InterPro" id="IPR050057">
    <property type="entry name" value="Prokaryotic/Mito_RF"/>
</dbReference>
<dbReference type="Pfam" id="PF03462">
    <property type="entry name" value="PCRF"/>
    <property type="match status" value="1"/>
</dbReference>
<keyword evidence="2" id="KW-0488">Methylation</keyword>
<dbReference type="Pfam" id="PF00472">
    <property type="entry name" value="RF-1"/>
    <property type="match status" value="1"/>
</dbReference>
<organism evidence="5">
    <name type="scientific">Candidatus Shikimatogenerans sp. Tduv</name>
    <dbReference type="NCBI Taxonomy" id="3158567"/>
    <lineage>
        <taxon>Bacteria</taxon>
        <taxon>Pseudomonadati</taxon>
        <taxon>Bacteroidota</taxon>
        <taxon>Flavobacteriia</taxon>
        <taxon>Flavobacteriales</taxon>
        <taxon>Candidatus Shikimatogenerans</taxon>
    </lineage>
</organism>
<dbReference type="SUPFAM" id="SSF75620">
    <property type="entry name" value="Release factor"/>
    <property type="match status" value="1"/>
</dbReference>
<dbReference type="PROSITE" id="PS00745">
    <property type="entry name" value="RF_PROK_I"/>
    <property type="match status" value="1"/>
</dbReference>
<dbReference type="Gene3D" id="3.30.70.1660">
    <property type="match status" value="1"/>
</dbReference>
<dbReference type="InterPro" id="IPR045853">
    <property type="entry name" value="Pep_chain_release_fac_I_sf"/>
</dbReference>
<reference evidence="5" key="1">
    <citation type="submission" date="2024-06" db="EMBL/GenBank/DDBJ databases">
        <title>Diversity, functionality, and evolutionary history of bacterial symbionts in false click beetles (Coleoptera, Throscidae).</title>
        <authorList>
            <person name="Wierz J.C."/>
            <person name="Malm H."/>
            <person name="Kaltenpoth M."/>
            <person name="Engl T."/>
        </authorList>
    </citation>
    <scope>NUCLEOTIDE SEQUENCE</scope>
    <source>
        <strain evidence="5">Tduv</strain>
    </source>
</reference>
<dbReference type="PANTHER" id="PTHR43804">
    <property type="entry name" value="LD18447P"/>
    <property type="match status" value="1"/>
</dbReference>
<keyword evidence="3" id="KW-0648">Protein biosynthesis</keyword>